<feature type="region of interest" description="Disordered" evidence="1">
    <location>
        <begin position="67"/>
        <end position="113"/>
    </location>
</feature>
<accession>A0A498BX16</accession>
<dbReference type="Gene3D" id="2.40.50.230">
    <property type="entry name" value="Gp5 N-terminal domain"/>
    <property type="match status" value="1"/>
</dbReference>
<dbReference type="Proteomes" id="UP000273158">
    <property type="component" value="Unassembled WGS sequence"/>
</dbReference>
<feature type="compositionally biased region" description="Basic and acidic residues" evidence="1">
    <location>
        <begin position="80"/>
        <end position="95"/>
    </location>
</feature>
<dbReference type="AlphaFoldDB" id="A0A498BX16"/>
<gene>
    <name evidence="3" type="ORF">C7474_2491</name>
</gene>
<organism evidence="3 4">
    <name type="scientific">Microbacterium telephonicum</name>
    <dbReference type="NCBI Taxonomy" id="1714841"/>
    <lineage>
        <taxon>Bacteria</taxon>
        <taxon>Bacillati</taxon>
        <taxon>Actinomycetota</taxon>
        <taxon>Actinomycetes</taxon>
        <taxon>Micrococcales</taxon>
        <taxon>Microbacteriaceae</taxon>
        <taxon>Microbacterium</taxon>
    </lineage>
</organism>
<feature type="domain" description="Gp5/Type VI secretion system Vgr protein OB-fold" evidence="2">
    <location>
        <begin position="5"/>
        <end position="70"/>
    </location>
</feature>
<name>A0A498BX16_9MICO</name>
<keyword evidence="4" id="KW-1185">Reference proteome</keyword>
<dbReference type="RefSeq" id="WP_121060335.1">
    <property type="nucleotide sequence ID" value="NZ_RCDB01000003.1"/>
</dbReference>
<dbReference type="SUPFAM" id="SSF69255">
    <property type="entry name" value="gp5 N-terminal domain-like"/>
    <property type="match status" value="1"/>
</dbReference>
<sequence>MGVHRARIVETVDPQGRGRVQIALPSTDALLWAPTVVPFAAFTAAVTEIGADVWVAFEADDPDRPVVLGLVEPPPRTPARARDREALGDAWDRGHAAGSADAAADGDTTNPYR</sequence>
<evidence type="ECO:0000256" key="1">
    <source>
        <dbReference type="SAM" id="MobiDB-lite"/>
    </source>
</evidence>
<evidence type="ECO:0000313" key="4">
    <source>
        <dbReference type="Proteomes" id="UP000273158"/>
    </source>
</evidence>
<dbReference type="EMBL" id="RCDB01000003">
    <property type="protein sequence ID" value="RLK47892.1"/>
    <property type="molecule type" value="Genomic_DNA"/>
</dbReference>
<reference evidence="3 4" key="1">
    <citation type="journal article" date="2015" name="Stand. Genomic Sci.">
        <title>Genomic Encyclopedia of Bacterial and Archaeal Type Strains, Phase III: the genomes of soil and plant-associated and newly described type strains.</title>
        <authorList>
            <person name="Whitman W.B."/>
            <person name="Woyke T."/>
            <person name="Klenk H.P."/>
            <person name="Zhou Y."/>
            <person name="Lilburn T.G."/>
            <person name="Beck B.J."/>
            <person name="De Vos P."/>
            <person name="Vandamme P."/>
            <person name="Eisen J.A."/>
            <person name="Garrity G."/>
            <person name="Hugenholtz P."/>
            <person name="Kyrpides N.C."/>
        </authorList>
    </citation>
    <scope>NUCLEOTIDE SEQUENCE [LARGE SCALE GENOMIC DNA]</scope>
    <source>
        <strain evidence="3 4">S2T63</strain>
    </source>
</reference>
<dbReference type="OrthoDB" id="9762420at2"/>
<dbReference type="Pfam" id="PF04717">
    <property type="entry name" value="Phage_base_V"/>
    <property type="match status" value="1"/>
</dbReference>
<feature type="compositionally biased region" description="Low complexity" evidence="1">
    <location>
        <begin position="96"/>
        <end position="107"/>
    </location>
</feature>
<protein>
    <recommendedName>
        <fullName evidence="2">Gp5/Type VI secretion system Vgr protein OB-fold domain-containing protein</fullName>
    </recommendedName>
</protein>
<dbReference type="InterPro" id="IPR006531">
    <property type="entry name" value="Gp5/Vgr_OB"/>
</dbReference>
<evidence type="ECO:0000259" key="2">
    <source>
        <dbReference type="Pfam" id="PF04717"/>
    </source>
</evidence>
<evidence type="ECO:0000313" key="3">
    <source>
        <dbReference type="EMBL" id="RLK47892.1"/>
    </source>
</evidence>
<proteinExistence type="predicted"/>
<comment type="caution">
    <text evidence="3">The sequence shown here is derived from an EMBL/GenBank/DDBJ whole genome shotgun (WGS) entry which is preliminary data.</text>
</comment>
<dbReference type="InterPro" id="IPR037026">
    <property type="entry name" value="Vgr_OB-fold_dom_sf"/>
</dbReference>